<dbReference type="RefSeq" id="WP_193989854.1">
    <property type="nucleotide sequence ID" value="NZ_JADEXP010000002.1"/>
</dbReference>
<proteinExistence type="predicted"/>
<reference evidence="1" key="1">
    <citation type="submission" date="2020-10" db="EMBL/GenBank/DDBJ databases">
        <authorList>
            <person name="Castelo-Branco R."/>
            <person name="Eusebio N."/>
            <person name="Adriana R."/>
            <person name="Vieira A."/>
            <person name="Brugerolle De Fraissinette N."/>
            <person name="Rezende De Castro R."/>
            <person name="Schneider M.P."/>
            <person name="Vasconcelos V."/>
            <person name="Leao P.N."/>
        </authorList>
    </citation>
    <scope>NUCLEOTIDE SEQUENCE</scope>
    <source>
        <strain evidence="1">LEGE 11479</strain>
    </source>
</reference>
<comment type="caution">
    <text evidence="1">The sequence shown here is derived from an EMBL/GenBank/DDBJ whole genome shotgun (WGS) entry which is preliminary data.</text>
</comment>
<accession>A0A928ZTD6</accession>
<name>A0A928ZTD6_LEPEC</name>
<organism evidence="1 2">
    <name type="scientific">Leptolyngbya cf. ectocarpi LEGE 11479</name>
    <dbReference type="NCBI Taxonomy" id="1828722"/>
    <lineage>
        <taxon>Bacteria</taxon>
        <taxon>Bacillati</taxon>
        <taxon>Cyanobacteriota</taxon>
        <taxon>Cyanophyceae</taxon>
        <taxon>Leptolyngbyales</taxon>
        <taxon>Leptolyngbyaceae</taxon>
        <taxon>Leptolyngbya group</taxon>
        <taxon>Leptolyngbya</taxon>
    </lineage>
</organism>
<dbReference type="AlphaFoldDB" id="A0A928ZTD6"/>
<evidence type="ECO:0000313" key="1">
    <source>
        <dbReference type="EMBL" id="MBE9065144.1"/>
    </source>
</evidence>
<protein>
    <submittedName>
        <fullName evidence="1">Uncharacterized protein</fullName>
    </submittedName>
</protein>
<evidence type="ECO:0000313" key="2">
    <source>
        <dbReference type="Proteomes" id="UP000615026"/>
    </source>
</evidence>
<sequence length="68" mass="7628">MRITIEKGFQPLIRKVMEEIQVEDPKLALNHILGIYAASQSGHPLAPLPQATQPTDIDDEFAQLTDWS</sequence>
<keyword evidence="2" id="KW-1185">Reference proteome</keyword>
<dbReference type="EMBL" id="JADEXP010000002">
    <property type="protein sequence ID" value="MBE9065144.1"/>
    <property type="molecule type" value="Genomic_DNA"/>
</dbReference>
<gene>
    <name evidence="1" type="ORF">IQ260_00560</name>
</gene>
<dbReference type="Proteomes" id="UP000615026">
    <property type="component" value="Unassembled WGS sequence"/>
</dbReference>